<evidence type="ECO:0000313" key="2">
    <source>
        <dbReference type="Proteomes" id="UP000726170"/>
    </source>
</evidence>
<dbReference type="EMBL" id="JAHLQF010000001">
    <property type="protein sequence ID" value="MBU5483339.1"/>
    <property type="molecule type" value="Genomic_DNA"/>
</dbReference>
<name>A0ABS6EG00_9CLOT</name>
<keyword evidence="2" id="KW-1185">Reference proteome</keyword>
<proteinExistence type="predicted"/>
<comment type="caution">
    <text evidence="1">The sequence shown here is derived from an EMBL/GenBank/DDBJ whole genome shotgun (WGS) entry which is preliminary data.</text>
</comment>
<dbReference type="InterPro" id="IPR010813">
    <property type="entry name" value="DUF1413"/>
</dbReference>
<gene>
    <name evidence="1" type="ORF">KQI86_03300</name>
</gene>
<dbReference type="Proteomes" id="UP000726170">
    <property type="component" value="Unassembled WGS sequence"/>
</dbReference>
<protein>
    <submittedName>
        <fullName evidence="1">Single-stranded DNA-binding protein</fullName>
    </submittedName>
</protein>
<organism evidence="1 2">
    <name type="scientific">Clostridium mobile</name>
    <dbReference type="NCBI Taxonomy" id="2841512"/>
    <lineage>
        <taxon>Bacteria</taxon>
        <taxon>Bacillati</taxon>
        <taxon>Bacillota</taxon>
        <taxon>Clostridia</taxon>
        <taxon>Eubacteriales</taxon>
        <taxon>Clostridiaceae</taxon>
        <taxon>Clostridium</taxon>
    </lineage>
</organism>
<dbReference type="Pfam" id="PF07205">
    <property type="entry name" value="DUF1413"/>
    <property type="match status" value="1"/>
</dbReference>
<keyword evidence="1" id="KW-0238">DNA-binding</keyword>
<dbReference type="RefSeq" id="WP_216437724.1">
    <property type="nucleotide sequence ID" value="NZ_JAHLQF010000001.1"/>
</dbReference>
<dbReference type="GO" id="GO:0003677">
    <property type="term" value="F:DNA binding"/>
    <property type="evidence" value="ECO:0007669"/>
    <property type="project" value="UniProtKB-KW"/>
</dbReference>
<accession>A0ABS6EG00</accession>
<reference evidence="1 2" key="1">
    <citation type="submission" date="2021-06" db="EMBL/GenBank/DDBJ databases">
        <authorList>
            <person name="Sun Q."/>
            <person name="Li D."/>
        </authorList>
    </citation>
    <scope>NUCLEOTIDE SEQUENCE [LARGE SCALE GENOMIC DNA]</scope>
    <source>
        <strain evidence="1 2">MSJ-11</strain>
    </source>
</reference>
<evidence type="ECO:0000313" key="1">
    <source>
        <dbReference type="EMBL" id="MBU5483339.1"/>
    </source>
</evidence>
<sequence length="84" mass="9962">MSNVKELLKIEKAKIDKLNPDEIFLVRDLLKGYDWNRILIRGRILHRRLFVNFIRNVDNGVAIIEKTSSVQQKYMISNAEKEDF</sequence>